<dbReference type="Gene3D" id="3.80.10.10">
    <property type="entry name" value="Ribonuclease Inhibitor"/>
    <property type="match status" value="1"/>
</dbReference>
<organism evidence="4">
    <name type="scientific">Thrips palmi</name>
    <name type="common">Melon thrips</name>
    <dbReference type="NCBI Taxonomy" id="161013"/>
    <lineage>
        <taxon>Eukaryota</taxon>
        <taxon>Metazoa</taxon>
        <taxon>Ecdysozoa</taxon>
        <taxon>Arthropoda</taxon>
        <taxon>Hexapoda</taxon>
        <taxon>Insecta</taxon>
        <taxon>Pterygota</taxon>
        <taxon>Neoptera</taxon>
        <taxon>Paraneoptera</taxon>
        <taxon>Thysanoptera</taxon>
        <taxon>Terebrantia</taxon>
        <taxon>Thripoidea</taxon>
        <taxon>Thripidae</taxon>
        <taxon>Thrips</taxon>
    </lineage>
</organism>
<feature type="compositionally biased region" description="Polar residues" evidence="1">
    <location>
        <begin position="585"/>
        <end position="598"/>
    </location>
</feature>
<sequence>MGMEISDSVHVTPSLEEEQQDGMRTVSRRSLCWPSRMSVEDLSDDVLHHIFALAGPEAVLYSVYGVCRRWRKVAMDARLWSRVCVSFDETPDRPWEPQTRPLGGGALWLRIVEKKRGAGAMRRVLLRAPCLRRLELSLKLRPPEDLLNALGAACDVPIQELAMLRVPKELALPLIRAQADTLRALEWRQPKQDLRIADTEDYIYSDGDGMPYMPDDVWKTLARLSLRELVVDWTWSTGMLAHWWWSTEPWVARHAAQCGYSYSEDVNEVMSTELTKFHLHLTEERNDSLQRWQRTVAWPLLRANAAHLRELHLRLAPLPSLEGLSFPSLRVVTVPLKMDLRPLLGCRALRDVTLLGDEAYHTCDATGDGTRKSVSFLNACAHPDSGLPLEALGLEGFSKYSTPQLPGAAAKLTSLRELRFIKCDFRGCDGSFYALAKALGKLGELRRLEVGYATDIPLGALKRLGAAMPPTLRWLRLDIYHECERQEAEIREVVAAHPGLHVVRTSPTMADYRQLCPDRCETLHAGRCGAKIVANHSNLVADPPQGQATGRGGRSRRPSRGRGGRGRNVDCAECASVLRYQRTSLTEVDSTASSSSQAPQDNPDDPEEESEDSAHPSCCRAHSRDEWF</sequence>
<dbReference type="GeneID" id="117647802"/>
<protein>
    <submittedName>
        <fullName evidence="4">Uncharacterized protein LOC117647802 isoform X1</fullName>
    </submittedName>
</protein>
<dbReference type="Pfam" id="PF12937">
    <property type="entry name" value="F-box-like"/>
    <property type="match status" value="1"/>
</dbReference>
<dbReference type="Gene3D" id="1.20.1280.50">
    <property type="match status" value="1"/>
</dbReference>
<dbReference type="PANTHER" id="PTHR16134">
    <property type="entry name" value="F-BOX/TPR REPEAT PROTEIN POF3"/>
    <property type="match status" value="1"/>
</dbReference>
<dbReference type="OrthoDB" id="28868at2759"/>
<dbReference type="KEGG" id="tpal:117647802"/>
<gene>
    <name evidence="4" type="primary">LOC117647802</name>
</gene>
<accession>A0A6P8ZBU9</accession>
<dbReference type="RefSeq" id="XP_034245617.1">
    <property type="nucleotide sequence ID" value="XM_034389726.1"/>
</dbReference>
<feature type="compositionally biased region" description="Acidic residues" evidence="1">
    <location>
        <begin position="602"/>
        <end position="611"/>
    </location>
</feature>
<evidence type="ECO:0000313" key="3">
    <source>
        <dbReference type="Proteomes" id="UP000515158"/>
    </source>
</evidence>
<feature type="region of interest" description="Disordered" evidence="1">
    <location>
        <begin position="1"/>
        <end position="23"/>
    </location>
</feature>
<proteinExistence type="predicted"/>
<dbReference type="AlphaFoldDB" id="A0A6P8ZBU9"/>
<reference evidence="4" key="1">
    <citation type="submission" date="2025-08" db="UniProtKB">
        <authorList>
            <consortium name="RefSeq"/>
        </authorList>
    </citation>
    <scope>IDENTIFICATION</scope>
    <source>
        <tissue evidence="4">Total insect</tissue>
    </source>
</reference>
<feature type="region of interest" description="Disordered" evidence="1">
    <location>
        <begin position="585"/>
        <end position="628"/>
    </location>
</feature>
<evidence type="ECO:0000256" key="1">
    <source>
        <dbReference type="SAM" id="MobiDB-lite"/>
    </source>
</evidence>
<dbReference type="PANTHER" id="PTHR16134:SF119">
    <property type="entry name" value="AT02038P-RELATED"/>
    <property type="match status" value="1"/>
</dbReference>
<evidence type="ECO:0000313" key="4">
    <source>
        <dbReference type="RefSeq" id="XP_034245617.1"/>
    </source>
</evidence>
<feature type="compositionally biased region" description="Basic residues" evidence="1">
    <location>
        <begin position="553"/>
        <end position="565"/>
    </location>
</feature>
<name>A0A6P8ZBU9_THRPL</name>
<dbReference type="InterPro" id="IPR036047">
    <property type="entry name" value="F-box-like_dom_sf"/>
</dbReference>
<dbReference type="PROSITE" id="PS50181">
    <property type="entry name" value="FBOX"/>
    <property type="match status" value="1"/>
</dbReference>
<feature type="region of interest" description="Disordered" evidence="1">
    <location>
        <begin position="539"/>
        <end position="568"/>
    </location>
</feature>
<dbReference type="InterPro" id="IPR032675">
    <property type="entry name" value="LRR_dom_sf"/>
</dbReference>
<dbReference type="Proteomes" id="UP000515158">
    <property type="component" value="Unplaced"/>
</dbReference>
<keyword evidence="3" id="KW-1185">Reference proteome</keyword>
<evidence type="ECO:0000259" key="2">
    <source>
        <dbReference type="PROSITE" id="PS50181"/>
    </source>
</evidence>
<dbReference type="InterPro" id="IPR001810">
    <property type="entry name" value="F-box_dom"/>
</dbReference>
<dbReference type="InParanoid" id="A0A6P8ZBU9"/>
<feature type="domain" description="F-box" evidence="2">
    <location>
        <begin position="36"/>
        <end position="83"/>
    </location>
</feature>
<dbReference type="SUPFAM" id="SSF81383">
    <property type="entry name" value="F-box domain"/>
    <property type="match status" value="1"/>
</dbReference>